<protein>
    <submittedName>
        <fullName evidence="1">Uncharacterized protein</fullName>
    </submittedName>
</protein>
<gene>
    <name evidence="1" type="ORF">CHM34_02690</name>
</gene>
<name>A0A235BCW6_9BACL</name>
<keyword evidence="2" id="KW-1185">Reference proteome</keyword>
<comment type="caution">
    <text evidence="1">The sequence shown here is derived from an EMBL/GenBank/DDBJ whole genome shotgun (WGS) entry which is preliminary data.</text>
</comment>
<accession>A0A235BCW6</accession>
<organism evidence="1 2">
    <name type="scientific">Paludifilum halophilum</name>
    <dbReference type="NCBI Taxonomy" id="1642702"/>
    <lineage>
        <taxon>Bacteria</taxon>
        <taxon>Bacillati</taxon>
        <taxon>Bacillota</taxon>
        <taxon>Bacilli</taxon>
        <taxon>Bacillales</taxon>
        <taxon>Thermoactinomycetaceae</taxon>
        <taxon>Paludifilum</taxon>
    </lineage>
</organism>
<evidence type="ECO:0000313" key="1">
    <source>
        <dbReference type="EMBL" id="OYD09899.1"/>
    </source>
</evidence>
<reference evidence="1 2" key="1">
    <citation type="submission" date="2017-07" db="EMBL/GenBank/DDBJ databases">
        <title>The genome sequence of Paludifilum halophilum highlights mechanisms for microbial adaptation to high salt environemnts.</title>
        <authorList>
            <person name="Belbahri L."/>
        </authorList>
    </citation>
    <scope>NUCLEOTIDE SEQUENCE [LARGE SCALE GENOMIC DNA]</scope>
    <source>
        <strain evidence="1 2">DSM 102817</strain>
    </source>
</reference>
<evidence type="ECO:0000313" key="2">
    <source>
        <dbReference type="Proteomes" id="UP000215459"/>
    </source>
</evidence>
<dbReference type="Proteomes" id="UP000215459">
    <property type="component" value="Unassembled WGS sequence"/>
</dbReference>
<proteinExistence type="predicted"/>
<dbReference type="AlphaFoldDB" id="A0A235BCW6"/>
<sequence length="69" mass="8216">MVNGRPLPSAKWLWYQHMRLSLFLMTKRSIEFKAGIPIGVKEVIMKKSIKKSDEGRKSLRREMDWRNNP</sequence>
<dbReference type="EMBL" id="NOWF01000001">
    <property type="protein sequence ID" value="OYD09899.1"/>
    <property type="molecule type" value="Genomic_DNA"/>
</dbReference>